<dbReference type="Proteomes" id="UP000033725">
    <property type="component" value="Unassembled WGS sequence"/>
</dbReference>
<evidence type="ECO:0000259" key="2">
    <source>
        <dbReference type="Pfam" id="PF20906"/>
    </source>
</evidence>
<dbReference type="InterPro" id="IPR010318">
    <property type="entry name" value="S-Me-THD_N"/>
</dbReference>
<dbReference type="Gene3D" id="3.40.1610.10">
    <property type="entry name" value="CV3147-like domain"/>
    <property type="match status" value="1"/>
</dbReference>
<sequence length="352" mass="36267">MRAFLPRLERMMLQRDDVTALARGYALLGAGGGGSTTMLELMLAGAEGWPIEVSAIGELDPSTPCLGVAFVGSTMLLGERLPGANPFARLLAAVERWIGHPVPAVCSLEGGGMNGLAPLTLAGSHVIVDADCTGRAVPGLDQMSLFVDQVPGLVFACDTGADGVALVEAHRAIDAERVVRSAIVQAGGVGCAVLGGFTVGDLTEHAIGGHLAYALDLGRAYLAASAAPLPLLADVLGAELLAEGRIISVSSWAHDPHVNAVEISGLTGAVHRVVSRSETLAVLTDGRLVASAPEIIVVVDAISREILEVTELRLARTVAVLAIPAPPWWNAKADRRAKVLPSAYGLEGLDAA</sequence>
<organism evidence="3 4">
    <name type="scientific">Microbacterium oxydans</name>
    <dbReference type="NCBI Taxonomy" id="82380"/>
    <lineage>
        <taxon>Bacteria</taxon>
        <taxon>Bacillati</taxon>
        <taxon>Actinomycetota</taxon>
        <taxon>Actinomycetes</taxon>
        <taxon>Micrococcales</taxon>
        <taxon>Microbacteriaceae</taxon>
        <taxon>Microbacterium</taxon>
    </lineage>
</organism>
<dbReference type="Pfam" id="PF06032">
    <property type="entry name" value="S-Me-THD_N"/>
    <property type="match status" value="1"/>
</dbReference>
<evidence type="ECO:0008006" key="5">
    <source>
        <dbReference type="Google" id="ProtNLM"/>
    </source>
</evidence>
<dbReference type="EMBL" id="JYIV01000027">
    <property type="protein sequence ID" value="KJL21250.1"/>
    <property type="molecule type" value="Genomic_DNA"/>
</dbReference>
<dbReference type="Pfam" id="PF20906">
    <property type="entry name" value="S-Me-THD_C"/>
    <property type="match status" value="1"/>
</dbReference>
<feature type="domain" description="S-Me-THD N-terminal" evidence="1">
    <location>
        <begin position="16"/>
        <end position="167"/>
    </location>
</feature>
<comment type="caution">
    <text evidence="3">The sequence shown here is derived from an EMBL/GenBank/DDBJ whole genome shotgun (WGS) entry which is preliminary data.</text>
</comment>
<protein>
    <recommendedName>
        <fullName evidence="5">DUF917 domain-containing protein</fullName>
    </recommendedName>
</protein>
<evidence type="ECO:0000313" key="4">
    <source>
        <dbReference type="Proteomes" id="UP000033725"/>
    </source>
</evidence>
<dbReference type="InterPro" id="IPR027479">
    <property type="entry name" value="S-Me-THD_N_sf"/>
</dbReference>
<evidence type="ECO:0000313" key="3">
    <source>
        <dbReference type="EMBL" id="KJL21250.1"/>
    </source>
</evidence>
<reference evidence="3 4" key="1">
    <citation type="submission" date="2015-02" db="EMBL/GenBank/DDBJ databases">
        <title>Draft genome sequences of ten Microbacterium spp. with emphasis on heavy metal contaminated environments.</title>
        <authorList>
            <person name="Corretto E."/>
        </authorList>
    </citation>
    <scope>NUCLEOTIDE SEQUENCE [LARGE SCALE GENOMIC DNA]</scope>
    <source>
        <strain evidence="3 4">BEL163</strain>
    </source>
</reference>
<dbReference type="PATRIC" id="fig|82380.10.peg.2276"/>
<proteinExistence type="predicted"/>
<feature type="domain" description="S-Me-THD-like C-terminal" evidence="2">
    <location>
        <begin position="174"/>
        <end position="346"/>
    </location>
</feature>
<gene>
    <name evidence="3" type="ORF">RN51_02264</name>
</gene>
<name>A0A0F0KM95_9MICO</name>
<accession>A0A0F0KM95</accession>
<evidence type="ECO:0000259" key="1">
    <source>
        <dbReference type="Pfam" id="PF06032"/>
    </source>
</evidence>
<dbReference type="InterPro" id="IPR048350">
    <property type="entry name" value="S-Me-THD-like_C"/>
</dbReference>
<dbReference type="SUPFAM" id="SSF160991">
    <property type="entry name" value="CV3147-like"/>
    <property type="match status" value="1"/>
</dbReference>
<dbReference type="AlphaFoldDB" id="A0A0F0KM95"/>